<proteinExistence type="predicted"/>
<dbReference type="AlphaFoldDB" id="A0A5C1QGM8"/>
<dbReference type="InterPro" id="IPR003607">
    <property type="entry name" value="HD/PDEase_dom"/>
</dbReference>
<evidence type="ECO:0000313" key="2">
    <source>
        <dbReference type="Proteomes" id="UP000323824"/>
    </source>
</evidence>
<gene>
    <name evidence="1" type="ORF">EW093_16555</name>
</gene>
<sequence length="443" mass="51461">MARKYISLDILDSLEKTQLDTITKNPIKILCKNFDTEEQEIKLLNELYKKNPNFWSDENNKWSYYINEKDIVDFKEGKEIEEDFYGFNEFYKEATQLSDEKRLEGLKDNKSRLKLLDLKRLKKDEEIGEALISSTNETIMLNKVIFDDLMKLTPEKAKIKSKKSVDETTEIVKIASNLLGDYSGDYSIFSELIKKSNGSTIKHMTRTFVMSLSFYKYYNKLLNNGYASKVRVNFVAKYRDKYEKLLPHEKNFHLITLERVFMGGMSTVSELESNAIGVGFLLHDIGKQVDLEYFEGSEGYIKDRIQAHVTNGFNELLKRTVYPPVVSAIAGFHHEYYGDDSGYGPLRDFIKRKFPEGTKCDHCISYSLKDVYNGNALCFFPAKLLEIVDVYDALTDPERKYREPLTPIAAIEFMRDVFIKEHVKVDPILFDMFELFLIDSGEI</sequence>
<dbReference type="InterPro" id="IPR006675">
    <property type="entry name" value="HDIG_dom"/>
</dbReference>
<reference evidence="1 2" key="2">
    <citation type="submission" date="2019-09" db="EMBL/GenBank/DDBJ databases">
        <title>Complete Genome Sequence and Methylome Analysis of free living Spirochaetas.</title>
        <authorList>
            <person name="Leshcheva N."/>
            <person name="Mikheeva N."/>
        </authorList>
    </citation>
    <scope>NUCLEOTIDE SEQUENCE [LARGE SCALE GENOMIC DNA]</scope>
    <source>
        <strain evidence="1 2">P</strain>
    </source>
</reference>
<dbReference type="PANTHER" id="PTHR43155">
    <property type="entry name" value="CYCLIC DI-GMP PHOSPHODIESTERASE PA4108-RELATED"/>
    <property type="match status" value="1"/>
</dbReference>
<dbReference type="CDD" id="cd00077">
    <property type="entry name" value="HDc"/>
    <property type="match status" value="1"/>
</dbReference>
<protein>
    <submittedName>
        <fullName evidence="1">HDIG domain-containing protein</fullName>
    </submittedName>
</protein>
<dbReference type="KEGG" id="sper:EW093_16555"/>
<name>A0A5C1QGM8_9SPIO</name>
<evidence type="ECO:0000313" key="1">
    <source>
        <dbReference type="EMBL" id="QEN06230.1"/>
    </source>
</evidence>
<dbReference type="OrthoDB" id="366554at2"/>
<reference evidence="1 2" key="1">
    <citation type="submission" date="2019-02" db="EMBL/GenBank/DDBJ databases">
        <authorList>
            <person name="Fomenkov A."/>
            <person name="Dubinina G."/>
            <person name="Grabovich M."/>
            <person name="Vincze T."/>
            <person name="Roberts R.J."/>
        </authorList>
    </citation>
    <scope>NUCLEOTIDE SEQUENCE [LARGE SCALE GENOMIC DNA]</scope>
    <source>
        <strain evidence="1 2">P</strain>
    </source>
</reference>
<dbReference type="Proteomes" id="UP000323824">
    <property type="component" value="Chromosome"/>
</dbReference>
<dbReference type="EMBL" id="CP035807">
    <property type="protein sequence ID" value="QEN06230.1"/>
    <property type="molecule type" value="Genomic_DNA"/>
</dbReference>
<dbReference type="SUPFAM" id="SSF109604">
    <property type="entry name" value="HD-domain/PDEase-like"/>
    <property type="match status" value="1"/>
</dbReference>
<accession>A0A5C1QGM8</accession>
<keyword evidence="2" id="KW-1185">Reference proteome</keyword>
<dbReference type="PANTHER" id="PTHR43155:SF2">
    <property type="entry name" value="CYCLIC DI-GMP PHOSPHODIESTERASE PA4108"/>
    <property type="match status" value="1"/>
</dbReference>
<organism evidence="1 2">
    <name type="scientific">Thiospirochaeta perfilievii</name>
    <dbReference type="NCBI Taxonomy" id="252967"/>
    <lineage>
        <taxon>Bacteria</taxon>
        <taxon>Pseudomonadati</taxon>
        <taxon>Spirochaetota</taxon>
        <taxon>Spirochaetia</taxon>
        <taxon>Spirochaetales</taxon>
        <taxon>Spirochaetaceae</taxon>
        <taxon>Thiospirochaeta</taxon>
    </lineage>
</organism>
<dbReference type="RefSeq" id="WP_149569463.1">
    <property type="nucleotide sequence ID" value="NZ_CP035807.1"/>
</dbReference>
<dbReference type="Gene3D" id="1.10.3210.10">
    <property type="entry name" value="Hypothetical protein af1432"/>
    <property type="match status" value="1"/>
</dbReference>
<dbReference type="NCBIfam" id="TIGR00277">
    <property type="entry name" value="HDIG"/>
    <property type="match status" value="1"/>
</dbReference>